<feature type="domain" description="RRM" evidence="4">
    <location>
        <begin position="174"/>
        <end position="241"/>
    </location>
</feature>
<gene>
    <name evidence="5" type="primary">pabp</name>
    <name evidence="5" type="ORF">BN1211_2371</name>
</gene>
<protein>
    <submittedName>
        <fullName evidence="5">Pabp protein</fullName>
    </submittedName>
</protein>
<dbReference type="PROSITE" id="PS50102">
    <property type="entry name" value="RRM"/>
    <property type="match status" value="3"/>
</dbReference>
<evidence type="ECO:0000259" key="4">
    <source>
        <dbReference type="PROSITE" id="PS50102"/>
    </source>
</evidence>
<dbReference type="InterPro" id="IPR035979">
    <property type="entry name" value="RBD_domain_sf"/>
</dbReference>
<dbReference type="Proteomes" id="UP000038830">
    <property type="component" value="Unassembled WGS sequence"/>
</dbReference>
<dbReference type="Gene3D" id="3.30.70.330">
    <property type="match status" value="4"/>
</dbReference>
<dbReference type="InterPro" id="IPR000504">
    <property type="entry name" value="RRM_dom"/>
</dbReference>
<dbReference type="PANTHER" id="PTHR24012">
    <property type="entry name" value="RNA BINDING PROTEIN"/>
    <property type="match status" value="1"/>
</dbReference>
<dbReference type="GO" id="GO:0003723">
    <property type="term" value="F:RNA binding"/>
    <property type="evidence" value="ECO:0007669"/>
    <property type="project" value="UniProtKB-UniRule"/>
</dbReference>
<name>A0A0H5C2R9_CYBJN</name>
<keyword evidence="2 3" id="KW-0694">RNA-binding</keyword>
<dbReference type="Pfam" id="PF00076">
    <property type="entry name" value="RRM_1"/>
    <property type="match status" value="3"/>
</dbReference>
<feature type="domain" description="RRM" evidence="4">
    <location>
        <begin position="87"/>
        <end position="165"/>
    </location>
</feature>
<dbReference type="EMBL" id="CDQK01000003">
    <property type="protein sequence ID" value="CEP22101.1"/>
    <property type="molecule type" value="Genomic_DNA"/>
</dbReference>
<reference evidence="6" key="1">
    <citation type="journal article" date="2015" name="J. Biotechnol.">
        <title>The structure of the Cyberlindnera jadinii genome and its relation to Candida utilis analyzed by the occurrence of single nucleotide polymorphisms.</title>
        <authorList>
            <person name="Rupp O."/>
            <person name="Brinkrolf K."/>
            <person name="Buerth C."/>
            <person name="Kunigo M."/>
            <person name="Schneider J."/>
            <person name="Jaenicke S."/>
            <person name="Goesmann A."/>
            <person name="Puehler A."/>
            <person name="Jaeger K.-E."/>
            <person name="Ernst J.F."/>
        </authorList>
    </citation>
    <scope>NUCLEOTIDE SEQUENCE [LARGE SCALE GENOMIC DNA]</scope>
    <source>
        <strain evidence="6">ATCC 18201 / CBS 1600 / BCRC 20928 / JCM 3617 / NBRC 0987 / NRRL Y-1542</strain>
    </source>
</reference>
<sequence length="665" mass="75361">MQNKASNSTPGLDNSIQSSSKRAHTLLSAVSMESSMNRMNELFSSFKKLNPTSPTAEATYDCSVRSSTSTNSDVALYGCFEKLGKLVSLYIGDLDPNVTEDMLYKHFGGFKSLSSVKICCAPGTGLSLGYGYLNFGSKEDANRARKELNCTKLLSKEVRIMPSIKDKEKPFLATNVFISNLNTEVIHSLRDFYEYFSGYGEIWSCKLDLKKRQGFVSFQDRYTAEKFVESMNDQVFHGSRIFCSIHIPKSKRQANQTHCLPSSPELTLTRSSPINSALTCNKDTVSPVSSDIKDSASGFNQVYIKGLPSNLSVDLIRALVEKYAEIENIYTAHPAQYSSLWAIVTLKNKYDGPKVTQHLHRTLFNGNRLVCVRALTREERQRQLDSEQTSSLFPRAPQSKTFKVHLYNLAPQTTENFFKMFLKSYTFEGSILKYYICATSKESNSSYIEFTSEDDAKTILNKLDGVTIADYKIRASLSELSDQEIASLQKENSSSLQPCDVEKENLKKLTNNRITTFQDRQQKFYINPSGPSYPLAFGQGYPFIPLSLQQPNGLKGTRSFPPMSQDTRIKYDFANSIPVPVETIEYLESWLERIIPSYVDFLKYPGATRPRNIKIIVRYLVDSYWRHDPVAIKRDLVSISAKNPEAEIMFREKLVQAMEYFGFSR</sequence>
<keyword evidence="1" id="KW-0677">Repeat</keyword>
<dbReference type="AlphaFoldDB" id="A0A0H5C2R9"/>
<accession>A0A0H5C2R9</accession>
<evidence type="ECO:0000256" key="1">
    <source>
        <dbReference type="ARBA" id="ARBA00022737"/>
    </source>
</evidence>
<dbReference type="SMART" id="SM00360">
    <property type="entry name" value="RRM"/>
    <property type="match status" value="4"/>
</dbReference>
<evidence type="ECO:0000313" key="6">
    <source>
        <dbReference type="Proteomes" id="UP000038830"/>
    </source>
</evidence>
<evidence type="ECO:0000313" key="5">
    <source>
        <dbReference type="EMBL" id="CEP22101.1"/>
    </source>
</evidence>
<evidence type="ECO:0000256" key="2">
    <source>
        <dbReference type="ARBA" id="ARBA00022884"/>
    </source>
</evidence>
<evidence type="ECO:0000256" key="3">
    <source>
        <dbReference type="PROSITE-ProRule" id="PRU00176"/>
    </source>
</evidence>
<feature type="domain" description="RRM" evidence="4">
    <location>
        <begin position="402"/>
        <end position="480"/>
    </location>
</feature>
<proteinExistence type="predicted"/>
<organism evidence="5 6">
    <name type="scientific">Cyberlindnera jadinii (strain ATCC 18201 / CBS 1600 / BCRC 20928 / JCM 3617 / NBRC 0987 / NRRL Y-1542)</name>
    <name type="common">Torula yeast</name>
    <name type="synonym">Candida utilis</name>
    <dbReference type="NCBI Taxonomy" id="983966"/>
    <lineage>
        <taxon>Eukaryota</taxon>
        <taxon>Fungi</taxon>
        <taxon>Dikarya</taxon>
        <taxon>Ascomycota</taxon>
        <taxon>Saccharomycotina</taxon>
        <taxon>Saccharomycetes</taxon>
        <taxon>Phaffomycetales</taxon>
        <taxon>Phaffomycetaceae</taxon>
        <taxon>Cyberlindnera</taxon>
    </lineage>
</organism>
<dbReference type="InterPro" id="IPR012677">
    <property type="entry name" value="Nucleotide-bd_a/b_plait_sf"/>
</dbReference>
<dbReference type="SUPFAM" id="SSF54928">
    <property type="entry name" value="RNA-binding domain, RBD"/>
    <property type="match status" value="2"/>
</dbReference>
<dbReference type="CDD" id="cd00590">
    <property type="entry name" value="RRM_SF"/>
    <property type="match status" value="1"/>
</dbReference>